<feature type="domain" description="Glucose/Sorbosone dehydrogenase" evidence="2">
    <location>
        <begin position="54"/>
        <end position="397"/>
    </location>
</feature>
<keyword evidence="4" id="KW-1185">Reference proteome</keyword>
<proteinExistence type="predicted"/>
<organism evidence="3 4">
    <name type="scientific">Croceibacterium selenioxidans</name>
    <dbReference type="NCBI Taxonomy" id="2838833"/>
    <lineage>
        <taxon>Bacteria</taxon>
        <taxon>Pseudomonadati</taxon>
        <taxon>Pseudomonadota</taxon>
        <taxon>Alphaproteobacteria</taxon>
        <taxon>Sphingomonadales</taxon>
        <taxon>Erythrobacteraceae</taxon>
        <taxon>Croceibacterium</taxon>
    </lineage>
</organism>
<dbReference type="SUPFAM" id="SSF50952">
    <property type="entry name" value="Soluble quinoprotein glucose dehydrogenase"/>
    <property type="match status" value="1"/>
</dbReference>
<evidence type="ECO:0000256" key="1">
    <source>
        <dbReference type="SAM" id="SignalP"/>
    </source>
</evidence>
<gene>
    <name evidence="3" type="ORF">KK137_03425</name>
</gene>
<name>A0ABS5W2N1_9SPHN</name>
<dbReference type="Proteomes" id="UP000811255">
    <property type="component" value="Unassembled WGS sequence"/>
</dbReference>
<sequence>MKKSIAGSTLLIPAMAFAQPADIGIAPVALHSEPYVFDTAEQHGIKVTVLAKDFDRPFAIEFMPDGDLLIVERGKGLRILRQATKPGAQLDPQPVADFPVPTDDWTFSVGVQDVALHPDFARNHLIYFTYNEPAPKPASDTSIYRYARLTLMRAKLEDGRISNVESLLTGGPSAALGSRLAFGKDGKLFVTTGGAFGEIAQELDNIYGKVLRLNDDGSIPSDNPFVGREGANPAIYSYGHRDQHGLIVDAATGAVLNAEHGPNGGDEVNLIRPGANYGWPRYSYGRQYDGTHLAEMPLAPGIEKPLLVWLPSIAPTGLMIYDGDRFPKWKGNLFVGSGRRGEIPGTGGLERVVFSPDFGELRRETLLTDLHQRVRDFAQGPDGLIYVVTDGPENAVLRIEPSQ</sequence>
<dbReference type="RefSeq" id="WP_214534634.1">
    <property type="nucleotide sequence ID" value="NZ_JAHFVK010000001.1"/>
</dbReference>
<feature type="signal peptide" evidence="1">
    <location>
        <begin position="1"/>
        <end position="18"/>
    </location>
</feature>
<dbReference type="InterPro" id="IPR012938">
    <property type="entry name" value="Glc/Sorbosone_DH"/>
</dbReference>
<evidence type="ECO:0000259" key="2">
    <source>
        <dbReference type="Pfam" id="PF07995"/>
    </source>
</evidence>
<evidence type="ECO:0000313" key="4">
    <source>
        <dbReference type="Proteomes" id="UP000811255"/>
    </source>
</evidence>
<dbReference type="EMBL" id="JAHFVK010000001">
    <property type="protein sequence ID" value="MBT2133377.1"/>
    <property type="molecule type" value="Genomic_DNA"/>
</dbReference>
<dbReference type="Gene3D" id="2.120.10.30">
    <property type="entry name" value="TolB, C-terminal domain"/>
    <property type="match status" value="1"/>
</dbReference>
<protein>
    <submittedName>
        <fullName evidence="3">Sorbosone dehydrogenase family protein</fullName>
    </submittedName>
</protein>
<evidence type="ECO:0000313" key="3">
    <source>
        <dbReference type="EMBL" id="MBT2133377.1"/>
    </source>
</evidence>
<dbReference type="PANTHER" id="PTHR19328:SF75">
    <property type="entry name" value="ALDOSE SUGAR DEHYDROGENASE YLII"/>
    <property type="match status" value="1"/>
</dbReference>
<accession>A0ABS5W2N1</accession>
<dbReference type="Pfam" id="PF07995">
    <property type="entry name" value="GSDH"/>
    <property type="match status" value="1"/>
</dbReference>
<keyword evidence="1" id="KW-0732">Signal</keyword>
<reference evidence="3 4" key="1">
    <citation type="submission" date="2021-05" db="EMBL/GenBank/DDBJ databases">
        <title>Croceibacterium sp. LX-88 genome sequence.</title>
        <authorList>
            <person name="Luo X."/>
        </authorList>
    </citation>
    <scope>NUCLEOTIDE SEQUENCE [LARGE SCALE GENOMIC DNA]</scope>
    <source>
        <strain evidence="3 4">LX-88</strain>
    </source>
</reference>
<dbReference type="InterPro" id="IPR011041">
    <property type="entry name" value="Quinoprot_gluc/sorb_DH_b-prop"/>
</dbReference>
<dbReference type="PANTHER" id="PTHR19328">
    <property type="entry name" value="HEDGEHOG-INTERACTING PROTEIN"/>
    <property type="match status" value="1"/>
</dbReference>
<comment type="caution">
    <text evidence="3">The sequence shown here is derived from an EMBL/GenBank/DDBJ whole genome shotgun (WGS) entry which is preliminary data.</text>
</comment>
<dbReference type="InterPro" id="IPR011042">
    <property type="entry name" value="6-blade_b-propeller_TolB-like"/>
</dbReference>
<feature type="chain" id="PRO_5046858666" evidence="1">
    <location>
        <begin position="19"/>
        <end position="403"/>
    </location>
</feature>